<dbReference type="RefSeq" id="WP_378930085.1">
    <property type="nucleotide sequence ID" value="NZ_JBHLVO010000001.1"/>
</dbReference>
<name>A0ABV6G9E0_9BACI</name>
<protein>
    <recommendedName>
        <fullName evidence="3">Radical SAM protein</fullName>
    </recommendedName>
</protein>
<dbReference type="Proteomes" id="UP001589854">
    <property type="component" value="Unassembled WGS sequence"/>
</dbReference>
<gene>
    <name evidence="1" type="ORF">ACFFIX_02325</name>
</gene>
<reference evidence="1 2" key="1">
    <citation type="submission" date="2024-09" db="EMBL/GenBank/DDBJ databases">
        <authorList>
            <person name="Sun Q."/>
            <person name="Mori K."/>
        </authorList>
    </citation>
    <scope>NUCLEOTIDE SEQUENCE [LARGE SCALE GENOMIC DNA]</scope>
    <source>
        <strain evidence="1 2">CCM 7228</strain>
    </source>
</reference>
<dbReference type="EMBL" id="JBHLVO010000001">
    <property type="protein sequence ID" value="MFC0270296.1"/>
    <property type="molecule type" value="Genomic_DNA"/>
</dbReference>
<keyword evidence="2" id="KW-1185">Reference proteome</keyword>
<proteinExistence type="predicted"/>
<comment type="caution">
    <text evidence="1">The sequence shown here is derived from an EMBL/GenBank/DDBJ whole genome shotgun (WGS) entry which is preliminary data.</text>
</comment>
<evidence type="ECO:0000313" key="2">
    <source>
        <dbReference type="Proteomes" id="UP001589854"/>
    </source>
</evidence>
<evidence type="ECO:0008006" key="3">
    <source>
        <dbReference type="Google" id="ProtNLM"/>
    </source>
</evidence>
<accession>A0ABV6G9E0</accession>
<sequence>MEKYFIYNSRLKIKIPDLDLDWNLYDHSKQQAILLEWEIIRGSIPDRIAELEDEINGKQEQLNNEDDFKKSCEINENISELASIINDLWLWFRMSQSVSFEKAHN</sequence>
<evidence type="ECO:0000313" key="1">
    <source>
        <dbReference type="EMBL" id="MFC0270296.1"/>
    </source>
</evidence>
<organism evidence="1 2">
    <name type="scientific">Metabacillus herbersteinensis</name>
    <dbReference type="NCBI Taxonomy" id="283816"/>
    <lineage>
        <taxon>Bacteria</taxon>
        <taxon>Bacillati</taxon>
        <taxon>Bacillota</taxon>
        <taxon>Bacilli</taxon>
        <taxon>Bacillales</taxon>
        <taxon>Bacillaceae</taxon>
        <taxon>Metabacillus</taxon>
    </lineage>
</organism>